<dbReference type="InterPro" id="IPR002563">
    <property type="entry name" value="Flavin_Rdtase-like_dom"/>
</dbReference>
<evidence type="ECO:0000256" key="1">
    <source>
        <dbReference type="ARBA" id="ARBA00023002"/>
    </source>
</evidence>
<dbReference type="RefSeq" id="WP_023977349.1">
    <property type="nucleotide sequence ID" value="NZ_CBLX010000009.1"/>
</dbReference>
<proteinExistence type="predicted"/>
<dbReference type="InterPro" id="IPR050268">
    <property type="entry name" value="NADH-dep_flavin_reductase"/>
</dbReference>
<organism evidence="3 4">
    <name type="scientific">Asaia bogorensis</name>
    <dbReference type="NCBI Taxonomy" id="91915"/>
    <lineage>
        <taxon>Bacteria</taxon>
        <taxon>Pseudomonadati</taxon>
        <taxon>Pseudomonadota</taxon>
        <taxon>Alphaproteobacteria</taxon>
        <taxon>Acetobacterales</taxon>
        <taxon>Acetobacteraceae</taxon>
        <taxon>Asaia</taxon>
    </lineage>
</organism>
<reference evidence="3 4" key="1">
    <citation type="journal article" date="2014" name="Genome Biol. Evol.">
        <title>Acetic acid bacteria genomes reveal functional traits for adaptation to life in insect guts.</title>
        <authorList>
            <person name="Chouaia B."/>
            <person name="Gaiarsa S."/>
            <person name="Crotti E."/>
            <person name="Comandatore F."/>
            <person name="Degli Esposti M."/>
            <person name="Ricci I."/>
            <person name="Alma A."/>
            <person name="Favia G."/>
            <person name="Bandi C."/>
            <person name="Daffonchio D."/>
        </authorList>
    </citation>
    <scope>NUCLEOTIDE SEQUENCE [LARGE SCALE GENOMIC DNA]</scope>
    <source>
        <strain evidence="3 4">SF2.1</strain>
    </source>
</reference>
<dbReference type="Gene3D" id="2.30.110.10">
    <property type="entry name" value="Electron Transport, Fmn-binding Protein, Chain A"/>
    <property type="match status" value="1"/>
</dbReference>
<evidence type="ECO:0000313" key="3">
    <source>
        <dbReference type="EMBL" id="CDG39460.1"/>
    </source>
</evidence>
<dbReference type="eggNOG" id="COG1853">
    <property type="taxonomic scope" value="Bacteria"/>
</dbReference>
<name>A0A060QEU3_9PROT</name>
<dbReference type="GO" id="GO:0010181">
    <property type="term" value="F:FMN binding"/>
    <property type="evidence" value="ECO:0007669"/>
    <property type="project" value="InterPro"/>
</dbReference>
<dbReference type="Pfam" id="PF01613">
    <property type="entry name" value="Flavin_Reduct"/>
    <property type="match status" value="1"/>
</dbReference>
<dbReference type="InterPro" id="IPR012349">
    <property type="entry name" value="Split_barrel_FMN-bd"/>
</dbReference>
<comment type="caution">
    <text evidence="3">The sequence shown here is derived from an EMBL/GenBank/DDBJ whole genome shotgun (WGS) entry which is preliminary data.</text>
</comment>
<dbReference type="SMART" id="SM00903">
    <property type="entry name" value="Flavin_Reduct"/>
    <property type="match status" value="1"/>
</dbReference>
<dbReference type="GO" id="GO:0042602">
    <property type="term" value="F:riboflavin reductase (NADPH) activity"/>
    <property type="evidence" value="ECO:0007669"/>
    <property type="project" value="TreeGrafter"/>
</dbReference>
<dbReference type="AlphaFoldDB" id="A0A060QEU3"/>
<dbReference type="PANTHER" id="PTHR30466:SF1">
    <property type="entry name" value="FMN REDUCTASE (NADH) RUTF"/>
    <property type="match status" value="1"/>
</dbReference>
<dbReference type="PANTHER" id="PTHR30466">
    <property type="entry name" value="FLAVIN REDUCTASE"/>
    <property type="match status" value="1"/>
</dbReference>
<feature type="domain" description="Flavin reductase like" evidence="2">
    <location>
        <begin position="16"/>
        <end position="163"/>
    </location>
</feature>
<dbReference type="Proteomes" id="UP000027583">
    <property type="component" value="Unassembled WGS sequence"/>
</dbReference>
<evidence type="ECO:0000259" key="2">
    <source>
        <dbReference type="SMART" id="SM00903"/>
    </source>
</evidence>
<dbReference type="GO" id="GO:0006208">
    <property type="term" value="P:pyrimidine nucleobase catabolic process"/>
    <property type="evidence" value="ECO:0007669"/>
    <property type="project" value="TreeGrafter"/>
</dbReference>
<sequence>MPDRAPLSKEIFRDAMARLASAVTIITTDGENGRHGFTASAVCSVSDDPATLLVCVNRSASTHAHLVRHNMLAINILAHEQEALSTLFGSSRYDMETRFASGAWRKGELGMPLLEGALVTLECRISLTQEIGTHSVFFVEPLGAEFAREEVSGLVWFDRAYRKA</sequence>
<reference evidence="3 4" key="2">
    <citation type="journal article" date="2014" name="PLoS ONE">
        <title>Evolution of mitochondria reconstructed from the energy metabolism of living bacteria.</title>
        <authorList>
            <person name="Degli Esposti M."/>
            <person name="Chouaia B."/>
            <person name="Comandatore F."/>
            <person name="Crotti E."/>
            <person name="Sassera D."/>
            <person name="Lievens P.M."/>
            <person name="Daffonchio D."/>
            <person name="Bandi C."/>
        </authorList>
    </citation>
    <scope>NUCLEOTIDE SEQUENCE [LARGE SCALE GENOMIC DNA]</scope>
    <source>
        <strain evidence="3 4">SF2.1</strain>
    </source>
</reference>
<keyword evidence="1" id="KW-0560">Oxidoreductase</keyword>
<evidence type="ECO:0000313" key="4">
    <source>
        <dbReference type="Proteomes" id="UP000027583"/>
    </source>
</evidence>
<dbReference type="EMBL" id="CBLX010000009">
    <property type="protein sequence ID" value="CDG39460.1"/>
    <property type="molecule type" value="Genomic_DNA"/>
</dbReference>
<dbReference type="SUPFAM" id="SSF50475">
    <property type="entry name" value="FMN-binding split barrel"/>
    <property type="match status" value="1"/>
</dbReference>
<protein>
    <submittedName>
        <fullName evidence="3">Predicted flavin reductase RutF in novel pyrimidine catabolism pathway</fullName>
    </submittedName>
</protein>
<gene>
    <name evidence="3" type="ORF">ASAP_1415</name>
</gene>
<accession>A0A060QEU3</accession>